<comment type="caution">
    <text evidence="1">The sequence shown here is derived from an EMBL/GenBank/DDBJ whole genome shotgun (WGS) entry which is preliminary data.</text>
</comment>
<keyword evidence="2" id="KW-1185">Reference proteome</keyword>
<proteinExistence type="predicted"/>
<dbReference type="Proteomes" id="UP000828941">
    <property type="component" value="Chromosome 12"/>
</dbReference>
<evidence type="ECO:0000313" key="2">
    <source>
        <dbReference type="Proteomes" id="UP000828941"/>
    </source>
</evidence>
<sequence length="766" mass="86935">MFKFQYFVDMLNPLCVDVYVSGFINIDCGIPASSRYVESTSKLNYISDASFINSGISKNVLDSKLQEEYQRQLWSLRSFPLRIRNCYKINVIRGSRYLIRASFLYGNYDGLNSFPIFDLYLGANLWDIVQINDASDVENYEIINIPALDYVKICLVNTSLGTPFISSIELRPLNNDMYVTEFGSLALWKRVDLGSTKSYSYPDDVYDRIWTTDWDESEKIYWKTLSVSIPTGNLENNDFQPPEIVMSTLVTPANASAPLKLSWTPPNTSNQYYVYLHFSELQELAQNETRSFNITLNGQIRSKYIVPDYLGVTTTYTTSAISREKFEYLLVKTENSTLPPILNAIEIYIVKEFPLPETNQEDVDAITSIQSTYGLTKNWQGDPCNPVQFLWDGINCTYDDGQNSPRITTLDFSNNSLNGEVPAFLSQLEFLKILNLESNNFSGSLLSELIEKSNRGTLSIRVLGKGGFGTVYLGFIDDNLVAAKMLSPSSAQGYQQFQAEVKLLMTVHHRNLTSLVGYCNEENNKGLIYEYMANGNLRKHLSGKHNKAKFLTWEDRLRISIDAAQGLEYLHNGCKPPIIHRDIKFTNILLNEHFQAKLSDFGLSKTMAPPTEGRTQLSSVVGGTPGYIDPEFYRTSRLTDKSDIYSFGVVLLELITNQQPVMVRNHEQIHISQWVSSLVENGDIKKIVYSRLHGEFDSNSVWKAVELAMACLSPNANRRPTMNEVVIELKECLATALSRTNQSDVSETRLEEQPMVNMFTETPHPR</sequence>
<evidence type="ECO:0000313" key="1">
    <source>
        <dbReference type="EMBL" id="KAI4305444.1"/>
    </source>
</evidence>
<name>A0ACB9L7R5_BAUVA</name>
<gene>
    <name evidence="1" type="ORF">L6164_028809</name>
</gene>
<protein>
    <submittedName>
        <fullName evidence="1">Uncharacterized protein</fullName>
    </submittedName>
</protein>
<dbReference type="EMBL" id="CM039437">
    <property type="protein sequence ID" value="KAI4305444.1"/>
    <property type="molecule type" value="Genomic_DNA"/>
</dbReference>
<reference evidence="1 2" key="1">
    <citation type="journal article" date="2022" name="DNA Res.">
        <title>Chromosomal-level genome assembly of the orchid tree Bauhinia variegata (Leguminosae; Cercidoideae) supports the allotetraploid origin hypothesis of Bauhinia.</title>
        <authorList>
            <person name="Zhong Y."/>
            <person name="Chen Y."/>
            <person name="Zheng D."/>
            <person name="Pang J."/>
            <person name="Liu Y."/>
            <person name="Luo S."/>
            <person name="Meng S."/>
            <person name="Qian L."/>
            <person name="Wei D."/>
            <person name="Dai S."/>
            <person name="Zhou R."/>
        </authorList>
    </citation>
    <scope>NUCLEOTIDE SEQUENCE [LARGE SCALE GENOMIC DNA]</scope>
    <source>
        <strain evidence="1">BV-YZ2020</strain>
    </source>
</reference>
<accession>A0ACB9L7R5</accession>
<organism evidence="1 2">
    <name type="scientific">Bauhinia variegata</name>
    <name type="common">Purple orchid tree</name>
    <name type="synonym">Phanera variegata</name>
    <dbReference type="NCBI Taxonomy" id="167791"/>
    <lineage>
        <taxon>Eukaryota</taxon>
        <taxon>Viridiplantae</taxon>
        <taxon>Streptophyta</taxon>
        <taxon>Embryophyta</taxon>
        <taxon>Tracheophyta</taxon>
        <taxon>Spermatophyta</taxon>
        <taxon>Magnoliopsida</taxon>
        <taxon>eudicotyledons</taxon>
        <taxon>Gunneridae</taxon>
        <taxon>Pentapetalae</taxon>
        <taxon>rosids</taxon>
        <taxon>fabids</taxon>
        <taxon>Fabales</taxon>
        <taxon>Fabaceae</taxon>
        <taxon>Cercidoideae</taxon>
        <taxon>Cercideae</taxon>
        <taxon>Bauhiniinae</taxon>
        <taxon>Bauhinia</taxon>
    </lineage>
</organism>